<keyword evidence="6" id="KW-0328">Glycosyltransferase</keyword>
<reference evidence="15 16" key="1">
    <citation type="journal article" date="2015" name="Genome Announc.">
        <title>Draft Genome Sequences of Marine Isolates of Thalassomonas viridans and Thalassomonas actiniarum.</title>
        <authorList>
            <person name="Olonade I."/>
            <person name="van Zyl L.J."/>
            <person name="Trindade M."/>
        </authorList>
    </citation>
    <scope>NUCLEOTIDE SEQUENCE [LARGE SCALE GENOMIC DNA]</scope>
    <source>
        <strain evidence="15 16">XOM25</strain>
    </source>
</reference>
<dbReference type="KEGG" id="tvd:SG34_004315"/>
<dbReference type="GO" id="GO:0004180">
    <property type="term" value="F:carboxypeptidase activity"/>
    <property type="evidence" value="ECO:0007669"/>
    <property type="project" value="UniProtKB-KW"/>
</dbReference>
<evidence type="ECO:0000256" key="1">
    <source>
        <dbReference type="ARBA" id="ARBA00004752"/>
    </source>
</evidence>
<evidence type="ECO:0000256" key="7">
    <source>
        <dbReference type="ARBA" id="ARBA00022679"/>
    </source>
</evidence>
<comment type="similarity">
    <text evidence="3">In the N-terminal section; belongs to the glycosyltransferase 51 family.</text>
</comment>
<keyword evidence="8" id="KW-0378">Hydrolase</keyword>
<dbReference type="InterPro" id="IPR036950">
    <property type="entry name" value="PBP_transglycosylase"/>
</dbReference>
<accession>A0AAF0C9U4</accession>
<evidence type="ECO:0000313" key="16">
    <source>
        <dbReference type="Proteomes" id="UP000032352"/>
    </source>
</evidence>
<evidence type="ECO:0000313" key="15">
    <source>
        <dbReference type="EMBL" id="WDE06163.1"/>
    </source>
</evidence>
<dbReference type="PANTHER" id="PTHR32282">
    <property type="entry name" value="BINDING PROTEIN TRANSPEPTIDASE, PUTATIVE-RELATED"/>
    <property type="match status" value="1"/>
</dbReference>
<dbReference type="GO" id="GO:0030288">
    <property type="term" value="C:outer membrane-bounded periplasmic space"/>
    <property type="evidence" value="ECO:0007669"/>
    <property type="project" value="TreeGrafter"/>
</dbReference>
<dbReference type="InterPro" id="IPR012338">
    <property type="entry name" value="Beta-lactam/transpept-like"/>
</dbReference>
<comment type="pathway">
    <text evidence="1">Cell wall biogenesis; peptidoglycan biosynthesis.</text>
</comment>
<evidence type="ECO:0000256" key="6">
    <source>
        <dbReference type="ARBA" id="ARBA00022676"/>
    </source>
</evidence>
<dbReference type="RefSeq" id="WP_044838653.1">
    <property type="nucleotide sequence ID" value="NZ_CP059733.1"/>
</dbReference>
<feature type="domain" description="Penicillin-binding C-terminal" evidence="14">
    <location>
        <begin position="716"/>
        <end position="797"/>
    </location>
</feature>
<organism evidence="15 16">
    <name type="scientific">Thalassomonas viridans</name>
    <dbReference type="NCBI Taxonomy" id="137584"/>
    <lineage>
        <taxon>Bacteria</taxon>
        <taxon>Pseudomonadati</taxon>
        <taxon>Pseudomonadota</taxon>
        <taxon>Gammaproteobacteria</taxon>
        <taxon>Alteromonadales</taxon>
        <taxon>Colwelliaceae</taxon>
        <taxon>Thalassomonas</taxon>
    </lineage>
</organism>
<comment type="similarity">
    <text evidence="2">In the C-terminal section; belongs to the transpeptidase family.</text>
</comment>
<name>A0AAF0C9U4_9GAMM</name>
<dbReference type="Gene3D" id="3.40.710.10">
    <property type="entry name" value="DD-peptidase/beta-lactamase superfamily"/>
    <property type="match status" value="1"/>
</dbReference>
<keyword evidence="4" id="KW-0121">Carboxypeptidase</keyword>
<dbReference type="GO" id="GO:0008955">
    <property type="term" value="F:peptidoglycan glycosyltransferase activity"/>
    <property type="evidence" value="ECO:0007669"/>
    <property type="project" value="UniProtKB-EC"/>
</dbReference>
<dbReference type="Proteomes" id="UP000032352">
    <property type="component" value="Chromosome"/>
</dbReference>
<keyword evidence="5" id="KW-0645">Protease</keyword>
<proteinExistence type="inferred from homology"/>
<evidence type="ECO:0000256" key="10">
    <source>
        <dbReference type="ARBA" id="ARBA00044770"/>
    </source>
</evidence>
<evidence type="ECO:0000256" key="4">
    <source>
        <dbReference type="ARBA" id="ARBA00022645"/>
    </source>
</evidence>
<evidence type="ECO:0000259" key="12">
    <source>
        <dbReference type="Pfam" id="PF00905"/>
    </source>
</evidence>
<evidence type="ECO:0000256" key="8">
    <source>
        <dbReference type="ARBA" id="ARBA00022801"/>
    </source>
</evidence>
<evidence type="ECO:0000256" key="5">
    <source>
        <dbReference type="ARBA" id="ARBA00022670"/>
    </source>
</evidence>
<dbReference type="SUPFAM" id="SSF53955">
    <property type="entry name" value="Lysozyme-like"/>
    <property type="match status" value="1"/>
</dbReference>
<reference evidence="15 16" key="2">
    <citation type="journal article" date="2022" name="Mar. Drugs">
        <title>Bioassay-Guided Fractionation Leads to the Detection of Cholic Acid Generated by the Rare Thalassomonas sp.</title>
        <authorList>
            <person name="Pheiffer F."/>
            <person name="Schneider Y.K."/>
            <person name="Hansen E.H."/>
            <person name="Andersen J.H."/>
            <person name="Isaksson J."/>
            <person name="Busche T."/>
            <person name="R C."/>
            <person name="Kalinowski J."/>
            <person name="Zyl L.V."/>
            <person name="Trindade M."/>
        </authorList>
    </citation>
    <scope>NUCLEOTIDE SEQUENCE [LARGE SCALE GENOMIC DNA]</scope>
    <source>
        <strain evidence="15 16">XOM25</strain>
    </source>
</reference>
<dbReference type="Pfam" id="PF00905">
    <property type="entry name" value="Transpeptidase"/>
    <property type="match status" value="1"/>
</dbReference>
<comment type="catalytic activity">
    <reaction evidence="11">
        <text>[GlcNAc-(1-&gt;4)-Mur2Ac(oyl-L-Ala-gamma-D-Glu-L-Lys-D-Ala-D-Ala)](n)-di-trans,octa-cis-undecaprenyl diphosphate + beta-D-GlcNAc-(1-&gt;4)-Mur2Ac(oyl-L-Ala-gamma-D-Glu-L-Lys-D-Ala-D-Ala)-di-trans,octa-cis-undecaprenyl diphosphate = [GlcNAc-(1-&gt;4)-Mur2Ac(oyl-L-Ala-gamma-D-Glu-L-Lys-D-Ala-D-Ala)](n+1)-di-trans,octa-cis-undecaprenyl diphosphate + di-trans,octa-cis-undecaprenyl diphosphate + H(+)</text>
        <dbReference type="Rhea" id="RHEA:23708"/>
        <dbReference type="Rhea" id="RHEA-COMP:9602"/>
        <dbReference type="Rhea" id="RHEA-COMP:9603"/>
        <dbReference type="ChEBI" id="CHEBI:15378"/>
        <dbReference type="ChEBI" id="CHEBI:58405"/>
        <dbReference type="ChEBI" id="CHEBI:60033"/>
        <dbReference type="ChEBI" id="CHEBI:78435"/>
        <dbReference type="EC" id="2.4.99.28"/>
    </reaction>
</comment>
<dbReference type="GO" id="GO:0006508">
    <property type="term" value="P:proteolysis"/>
    <property type="evidence" value="ECO:0007669"/>
    <property type="project" value="UniProtKB-KW"/>
</dbReference>
<dbReference type="InterPro" id="IPR011815">
    <property type="entry name" value="PBP_1c"/>
</dbReference>
<dbReference type="InterPro" id="IPR001460">
    <property type="entry name" value="PCN-bd_Tpept"/>
</dbReference>
<protein>
    <recommendedName>
        <fullName evidence="10">peptidoglycan glycosyltransferase</fullName>
        <ecNumber evidence="10">2.4.99.28</ecNumber>
    </recommendedName>
</protein>
<dbReference type="PANTHER" id="PTHR32282:SF15">
    <property type="entry name" value="PENICILLIN-BINDING PROTEIN 1C"/>
    <property type="match status" value="1"/>
</dbReference>
<dbReference type="SUPFAM" id="SSF56601">
    <property type="entry name" value="beta-lactamase/transpeptidase-like"/>
    <property type="match status" value="1"/>
</dbReference>
<evidence type="ECO:0000256" key="3">
    <source>
        <dbReference type="ARBA" id="ARBA00007739"/>
    </source>
</evidence>
<dbReference type="InterPro" id="IPR050396">
    <property type="entry name" value="Glycosyltr_51/Transpeptidase"/>
</dbReference>
<dbReference type="EMBL" id="CP059733">
    <property type="protein sequence ID" value="WDE06163.1"/>
    <property type="molecule type" value="Genomic_DNA"/>
</dbReference>
<dbReference type="AlphaFoldDB" id="A0AAF0C9U4"/>
<evidence type="ECO:0000259" key="13">
    <source>
        <dbReference type="Pfam" id="PF00912"/>
    </source>
</evidence>
<dbReference type="InterPro" id="IPR023346">
    <property type="entry name" value="Lysozyme-like_dom_sf"/>
</dbReference>
<dbReference type="EC" id="2.4.99.28" evidence="10"/>
<dbReference type="InterPro" id="IPR009647">
    <property type="entry name" value="PBP_C"/>
</dbReference>
<sequence length="800" mass="88536">MQINRNYQQLVSRLTAWGKQHPIAVCLALGLVFLKALDLTYPLNLPQNNHFFARVVVDENNRPLRTFADGQGVWRYPVKLSQVSPLYIEALLNYEDRWFWHHPGINPMSLLRATVQNIKNGRIISGGSTLSMQVARILHPHSRSLPGKAKQILRTLQLEWHLDKEQILELYLNTAPFGGTIEGVQAASFSYLNKPAAELSHSEAALLAVLPQAPTRLRPDLHHQAAQTARDKVLKRMADLKVWSKEVVDDARLEQVYSASFRPPQLAPLLSRRLLSHSDGQSVVKSTINGDLQQGLEDMLASYMGRLPKQSSAAVLVVDNHTSAVKAYIGTADFANASRYGYVDMVQATRSPGSTLKPFLYALAMDEGLIHSHSLLADVPRNWGDYRPSNFSGAFNGPVSAAEALQRSLNMPAVDLLERYGSKRFAARLQNAGLKLSIPGGKPNLAVSLGGAGSSLEQLVQAYSAFANEGKTSQLRFLQQELSQPKFSRALLSPQSAWVVQNLLSQIDRPGSLDTLALTSQDSKLAWKTGTSYGFRDSWAIGVSEDYTVGVWLGRPDGSAMPGHHGRITAGPLLFTITDKLLKPGKQTGHRQIARPENIARQHICWPLGTLEAEQPEEFCQQKHLAWIIDEQVPATWHQADSDAWQSNRFTFWQNPETGLRVSMNCQHSDQPIKKQARQVALWPKILEPWLDPNQRRDQLIPQSDPSCRNNSLAPGASLKITGIVPGSIYRKSGDSGQVPSIKLKSIGGSGNSNWYINGKHSYRTPAGQSKEHLLTSPGEQQIIVQDQQGNTDMVTISVL</sequence>
<evidence type="ECO:0000256" key="11">
    <source>
        <dbReference type="ARBA" id="ARBA00049902"/>
    </source>
</evidence>
<dbReference type="NCBIfam" id="TIGR02073">
    <property type="entry name" value="PBP_1c"/>
    <property type="match status" value="1"/>
</dbReference>
<evidence type="ECO:0000256" key="2">
    <source>
        <dbReference type="ARBA" id="ARBA00007090"/>
    </source>
</evidence>
<feature type="domain" description="Penicillin-binding protein transpeptidase" evidence="12">
    <location>
        <begin position="314"/>
        <end position="542"/>
    </location>
</feature>
<dbReference type="GO" id="GO:0008658">
    <property type="term" value="F:penicillin binding"/>
    <property type="evidence" value="ECO:0007669"/>
    <property type="project" value="InterPro"/>
</dbReference>
<dbReference type="GO" id="GO:0009252">
    <property type="term" value="P:peptidoglycan biosynthetic process"/>
    <property type="evidence" value="ECO:0007669"/>
    <property type="project" value="InterPro"/>
</dbReference>
<dbReference type="Pfam" id="PF06832">
    <property type="entry name" value="BiPBP_C"/>
    <property type="match status" value="1"/>
</dbReference>
<dbReference type="Gene3D" id="1.10.3810.10">
    <property type="entry name" value="Biosynthetic peptidoglycan transglycosylase-like"/>
    <property type="match status" value="1"/>
</dbReference>
<evidence type="ECO:0000259" key="14">
    <source>
        <dbReference type="Pfam" id="PF06832"/>
    </source>
</evidence>
<feature type="domain" description="Glycosyl transferase family 51" evidence="13">
    <location>
        <begin position="63"/>
        <end position="237"/>
    </location>
</feature>
<evidence type="ECO:0000256" key="9">
    <source>
        <dbReference type="ARBA" id="ARBA00023268"/>
    </source>
</evidence>
<keyword evidence="16" id="KW-1185">Reference proteome</keyword>
<keyword evidence="9" id="KW-0511">Multifunctional enzyme</keyword>
<dbReference type="Pfam" id="PF00912">
    <property type="entry name" value="Transgly"/>
    <property type="match status" value="1"/>
</dbReference>
<dbReference type="InterPro" id="IPR001264">
    <property type="entry name" value="Glyco_trans_51"/>
</dbReference>
<keyword evidence="7" id="KW-0808">Transferase</keyword>
<gene>
    <name evidence="15" type="primary">pbpC</name>
    <name evidence="15" type="ORF">SG34_004315</name>
</gene>